<dbReference type="AlphaFoldDB" id="A0A383BDI2"/>
<gene>
    <name evidence="1" type="ORF">METZ01_LOCUS470788</name>
</gene>
<reference evidence="1" key="1">
    <citation type="submission" date="2018-05" db="EMBL/GenBank/DDBJ databases">
        <authorList>
            <person name="Lanie J.A."/>
            <person name="Ng W.-L."/>
            <person name="Kazmierczak K.M."/>
            <person name="Andrzejewski T.M."/>
            <person name="Davidsen T.M."/>
            <person name="Wayne K.J."/>
            <person name="Tettelin H."/>
            <person name="Glass J.I."/>
            <person name="Rusch D."/>
            <person name="Podicherti R."/>
            <person name="Tsui H.-C.T."/>
            <person name="Winkler M.E."/>
        </authorList>
    </citation>
    <scope>NUCLEOTIDE SEQUENCE</scope>
</reference>
<proteinExistence type="predicted"/>
<dbReference type="EMBL" id="UINC01199483">
    <property type="protein sequence ID" value="SVE17934.1"/>
    <property type="molecule type" value="Genomic_DNA"/>
</dbReference>
<sequence length="36" mass="4380">MKLEKLNNLLELFFSQYEKQNKKKILLLSLKDLNKN</sequence>
<name>A0A383BDI2_9ZZZZ</name>
<accession>A0A383BDI2</accession>
<feature type="non-terminal residue" evidence="1">
    <location>
        <position position="36"/>
    </location>
</feature>
<evidence type="ECO:0000313" key="1">
    <source>
        <dbReference type="EMBL" id="SVE17934.1"/>
    </source>
</evidence>
<organism evidence="1">
    <name type="scientific">marine metagenome</name>
    <dbReference type="NCBI Taxonomy" id="408172"/>
    <lineage>
        <taxon>unclassified sequences</taxon>
        <taxon>metagenomes</taxon>
        <taxon>ecological metagenomes</taxon>
    </lineage>
</organism>
<protein>
    <submittedName>
        <fullName evidence="1">Uncharacterized protein</fullName>
    </submittedName>
</protein>